<feature type="domain" description="GPI inositol-deacylase winged helix" evidence="3">
    <location>
        <begin position="459"/>
        <end position="533"/>
    </location>
</feature>
<accession>A0A135LKE4</accession>
<dbReference type="Pfam" id="PF12796">
    <property type="entry name" value="Ank_2"/>
    <property type="match status" value="2"/>
</dbReference>
<evidence type="ECO:0000313" key="5">
    <source>
        <dbReference type="EMBL" id="KXG49442.1"/>
    </source>
</evidence>
<dbReference type="SUPFAM" id="SSF48403">
    <property type="entry name" value="Ankyrin repeat"/>
    <property type="match status" value="1"/>
</dbReference>
<dbReference type="InterPro" id="IPR036770">
    <property type="entry name" value="Ankyrin_rpt-contain_sf"/>
</dbReference>
<dbReference type="OrthoDB" id="195446at2759"/>
<dbReference type="PANTHER" id="PTHR10039">
    <property type="entry name" value="AMELOGENIN"/>
    <property type="match status" value="1"/>
</dbReference>
<evidence type="ECO:0000256" key="2">
    <source>
        <dbReference type="PROSITE-ProRule" id="PRU00023"/>
    </source>
</evidence>
<dbReference type="STRING" id="5078.A0A135LKE4"/>
<dbReference type="Gene3D" id="1.25.40.20">
    <property type="entry name" value="Ankyrin repeat-containing domain"/>
    <property type="match status" value="2"/>
</dbReference>
<feature type="repeat" description="ANK" evidence="2">
    <location>
        <begin position="743"/>
        <end position="775"/>
    </location>
</feature>
<feature type="domain" description="Nephrocystin 3-like N-terminal" evidence="4">
    <location>
        <begin position="186"/>
        <end position="346"/>
    </location>
</feature>
<feature type="repeat" description="ANK" evidence="2">
    <location>
        <begin position="845"/>
        <end position="877"/>
    </location>
</feature>
<dbReference type="InterPro" id="IPR056884">
    <property type="entry name" value="NPHP3-like_N"/>
</dbReference>
<dbReference type="AlphaFoldDB" id="A0A135LKE4"/>
<dbReference type="InterPro" id="IPR054471">
    <property type="entry name" value="GPIID_WHD"/>
</dbReference>
<keyword evidence="6" id="KW-1185">Reference proteome</keyword>
<dbReference type="Proteomes" id="UP000070168">
    <property type="component" value="Unassembled WGS sequence"/>
</dbReference>
<dbReference type="Pfam" id="PF24883">
    <property type="entry name" value="NPHP3_N"/>
    <property type="match status" value="1"/>
</dbReference>
<dbReference type="PROSITE" id="PS50297">
    <property type="entry name" value="ANK_REP_REGION"/>
    <property type="match status" value="6"/>
</dbReference>
<feature type="repeat" description="ANK" evidence="2">
    <location>
        <begin position="709"/>
        <end position="741"/>
    </location>
</feature>
<dbReference type="Gene3D" id="3.40.50.300">
    <property type="entry name" value="P-loop containing nucleotide triphosphate hydrolases"/>
    <property type="match status" value="1"/>
</dbReference>
<dbReference type="Pfam" id="PF22939">
    <property type="entry name" value="WHD_GPIID"/>
    <property type="match status" value="1"/>
</dbReference>
<keyword evidence="2" id="KW-0040">ANK repeat</keyword>
<dbReference type="OMA" id="ANHEPEN"/>
<protein>
    <submittedName>
        <fullName evidence="5">Uncharacterized protein</fullName>
    </submittedName>
</protein>
<gene>
    <name evidence="5" type="ORF">PGRI_062990</name>
</gene>
<feature type="repeat" description="ANK" evidence="2">
    <location>
        <begin position="878"/>
        <end position="910"/>
    </location>
</feature>
<proteinExistence type="predicted"/>
<feature type="repeat" description="ANK" evidence="2">
    <location>
        <begin position="776"/>
        <end position="798"/>
    </location>
</feature>
<feature type="repeat" description="ANK" evidence="2">
    <location>
        <begin position="911"/>
        <end position="943"/>
    </location>
</feature>
<dbReference type="InterPro" id="IPR002110">
    <property type="entry name" value="Ankyrin_rpt"/>
</dbReference>
<dbReference type="InterPro" id="IPR027417">
    <property type="entry name" value="P-loop_NTPase"/>
</dbReference>
<dbReference type="GeneID" id="63709313"/>
<evidence type="ECO:0000256" key="1">
    <source>
        <dbReference type="ARBA" id="ARBA00022737"/>
    </source>
</evidence>
<sequence>MDPLSVTTGIIGLLAISNKVTQYISNLKDASEQRQRVLNELLLMTGCLTILKANAEKMELLPQAFLSLCGEDGILYQLKDCLQTLWDRLQPGVGFRRFTRRVRWPFRKDEVDDLLRTMERYKTILVLVLQSDNASLSTAIQENVTTLRDEQERRRQSQLTLEILNWLSPLKSIGTHSDIFSRYHDGTLSWIQKDERYKAWLDGSSNSVWCFGIPGAGKTILASVIINDVRQKFPSHGLAYLYCNHKDTDTQNLVNLLGSLLQQLILKLGTAPQEVRSSWELHSREMSRPTASEYLLLLQSLTSRLPGTFIVIDALDELSSSESTSQLLITMLQSLQPSIRLLVTSRPIPSTSRNLSDFAKIEIVAQRQDIALYVKGFMAQNARLTQILADDLEMRDDLAEKVANNTQGMFLIAKLQMEALAQKSNRKAIRLAASTLPSTISDNYREALERILSQDAEDVTLAREILSWVVCAVRPLTVSELQQALAVETGKTYLDEEAVIDQDILISVCAGLLELEEEKGTVRLVHKTAQEYIDRMREEYFPDAQQKIQKTCLEYLSMEEFIHLCQSDEEFEARLQQYPLLDYASNHWPSHCSPTKIDGETRDLILSLLTDEARVRSIGQVLLAPNYRHLNYSQSTPRTLTGIHLLAYLGATELVPLLKSQLPNIIDSKTDRGRTAISYAAERGHHLFIQELLRLSTVPFDLNSRDAVYGRTPLSWAAGEGQSAAAEVLIRAGADIECEDTDYGRSALNWAAGLGHLDTVRVLIRHGAEVDASSWYGRTSLSRAASRGHLELVRVLIEEFGASPHIQDTKYPYIPPSWSSWDSKDHDQRPTQDKLIDADSKAFDGGRPPLSWAAWGGDTAVISLLLFHGGDVNLRSGNGLTPLSLAAGKGHADAVRLLLEHGSPINMPCNWGRTPLIRAVINGHIDVVEVLRGHGADTEIQCMDGRTALWYAEDRGFAEIVQILRVAKEDASWVKAEAVEVTVTET</sequence>
<dbReference type="PANTHER" id="PTHR10039:SF15">
    <property type="entry name" value="NACHT DOMAIN-CONTAINING PROTEIN"/>
    <property type="match status" value="1"/>
</dbReference>
<dbReference type="SUPFAM" id="SSF52540">
    <property type="entry name" value="P-loop containing nucleoside triphosphate hydrolases"/>
    <property type="match status" value="1"/>
</dbReference>
<dbReference type="EMBL" id="LHQR01000051">
    <property type="protein sequence ID" value="KXG49442.1"/>
    <property type="molecule type" value="Genomic_DNA"/>
</dbReference>
<keyword evidence="1" id="KW-0677">Repeat</keyword>
<name>A0A135LKE4_PENPA</name>
<comment type="caution">
    <text evidence="5">The sequence shown here is derived from an EMBL/GenBank/DDBJ whole genome shotgun (WGS) entry which is preliminary data.</text>
</comment>
<dbReference type="PRINTS" id="PR01415">
    <property type="entry name" value="ANKYRIN"/>
</dbReference>
<dbReference type="RefSeq" id="XP_040647978.1">
    <property type="nucleotide sequence ID" value="XM_040794013.1"/>
</dbReference>
<evidence type="ECO:0000259" key="4">
    <source>
        <dbReference type="Pfam" id="PF24883"/>
    </source>
</evidence>
<reference evidence="5 6" key="1">
    <citation type="journal article" date="2016" name="BMC Genomics">
        <title>Genome sequencing and secondary metabolism of the postharvest pathogen Penicillium griseofulvum.</title>
        <authorList>
            <person name="Banani H."/>
            <person name="Marcet-Houben M."/>
            <person name="Ballester A.R."/>
            <person name="Abbruscato P."/>
            <person name="Gonzalez-Candelas L."/>
            <person name="Gabaldon T."/>
            <person name="Spadaro D."/>
        </authorList>
    </citation>
    <scope>NUCLEOTIDE SEQUENCE [LARGE SCALE GENOMIC DNA]</scope>
    <source>
        <strain evidence="5 6">PG3</strain>
    </source>
</reference>
<evidence type="ECO:0000259" key="3">
    <source>
        <dbReference type="Pfam" id="PF22939"/>
    </source>
</evidence>
<organism evidence="5 6">
    <name type="scientific">Penicillium patulum</name>
    <name type="common">Penicillium griseofulvum</name>
    <dbReference type="NCBI Taxonomy" id="5078"/>
    <lineage>
        <taxon>Eukaryota</taxon>
        <taxon>Fungi</taxon>
        <taxon>Dikarya</taxon>
        <taxon>Ascomycota</taxon>
        <taxon>Pezizomycotina</taxon>
        <taxon>Eurotiomycetes</taxon>
        <taxon>Eurotiomycetidae</taxon>
        <taxon>Eurotiales</taxon>
        <taxon>Aspergillaceae</taxon>
        <taxon>Penicillium</taxon>
    </lineage>
</organism>
<dbReference type="PROSITE" id="PS50088">
    <property type="entry name" value="ANK_REPEAT"/>
    <property type="match status" value="6"/>
</dbReference>
<dbReference type="SMART" id="SM00248">
    <property type="entry name" value="ANK"/>
    <property type="match status" value="8"/>
</dbReference>
<evidence type="ECO:0000313" key="6">
    <source>
        <dbReference type="Proteomes" id="UP000070168"/>
    </source>
</evidence>